<protein>
    <submittedName>
        <fullName evidence="1">Uncharacterized protein</fullName>
    </submittedName>
</protein>
<dbReference type="STRING" id="927083.DB32_005667"/>
<evidence type="ECO:0000313" key="1">
    <source>
        <dbReference type="EMBL" id="AKF08518.1"/>
    </source>
</evidence>
<dbReference type="Proteomes" id="UP000034883">
    <property type="component" value="Chromosome"/>
</dbReference>
<gene>
    <name evidence="1" type="ORF">DB32_005667</name>
</gene>
<evidence type="ECO:0000313" key="2">
    <source>
        <dbReference type="Proteomes" id="UP000034883"/>
    </source>
</evidence>
<dbReference type="KEGG" id="samy:DB32_005667"/>
<accession>A0A0F6W672</accession>
<dbReference type="EMBL" id="CP011125">
    <property type="protein sequence ID" value="AKF08518.1"/>
    <property type="molecule type" value="Genomic_DNA"/>
</dbReference>
<dbReference type="AlphaFoldDB" id="A0A0F6W672"/>
<proteinExistence type="predicted"/>
<dbReference type="PROSITE" id="PS51257">
    <property type="entry name" value="PROKAR_LIPOPROTEIN"/>
    <property type="match status" value="1"/>
</dbReference>
<organism evidence="1 2">
    <name type="scientific">Sandaracinus amylolyticus</name>
    <dbReference type="NCBI Taxonomy" id="927083"/>
    <lineage>
        <taxon>Bacteria</taxon>
        <taxon>Pseudomonadati</taxon>
        <taxon>Myxococcota</taxon>
        <taxon>Polyangia</taxon>
        <taxon>Polyangiales</taxon>
        <taxon>Sandaracinaceae</taxon>
        <taxon>Sandaracinus</taxon>
    </lineage>
</organism>
<keyword evidence="2" id="KW-1185">Reference proteome</keyword>
<sequence>MRARLGVLVVLAVIAALALGACVRRGGSATVGRRQQRQLVQQASRELGCDQQALVLTALNERVYQVHGCGQLRDYAWALGRRGGWSPLQPVVLRAAAELGCPAAQLHVDAPAATVRNASGCGRSARYDLVCGGIECAWMMTAQGAGWGAPVAAVAPAAQPSPDAVPPPPGAPVEPTATTATVTTTSIDDGLVIPEPPAGGSPEEMLRAALDARRADIHRCAGVGVIPVRASWAADGTVSLALEAPLAGSAAESCVRAAVVTPRVPAGTAGEIVHPVL</sequence>
<reference evidence="1 2" key="1">
    <citation type="submission" date="2015-03" db="EMBL/GenBank/DDBJ databases">
        <title>Genome assembly of Sandaracinus amylolyticus DSM 53668.</title>
        <authorList>
            <person name="Sharma G."/>
            <person name="Subramanian S."/>
        </authorList>
    </citation>
    <scope>NUCLEOTIDE SEQUENCE [LARGE SCALE GENOMIC DNA]</scope>
    <source>
        <strain evidence="1 2">DSM 53668</strain>
    </source>
</reference>
<name>A0A0F6W672_9BACT</name>